<feature type="region of interest" description="Disordered" evidence="1">
    <location>
        <begin position="73"/>
        <end position="103"/>
    </location>
</feature>
<protein>
    <submittedName>
        <fullName evidence="2">Uncharacterized protein</fullName>
    </submittedName>
</protein>
<proteinExistence type="predicted"/>
<dbReference type="EMBL" id="JASCZI010124090">
    <property type="protein sequence ID" value="MED6165787.1"/>
    <property type="molecule type" value="Genomic_DNA"/>
</dbReference>
<feature type="compositionally biased region" description="Low complexity" evidence="1">
    <location>
        <begin position="79"/>
        <end position="92"/>
    </location>
</feature>
<evidence type="ECO:0000313" key="2">
    <source>
        <dbReference type="EMBL" id="MED6165787.1"/>
    </source>
</evidence>
<evidence type="ECO:0000256" key="1">
    <source>
        <dbReference type="SAM" id="MobiDB-lite"/>
    </source>
</evidence>
<dbReference type="Proteomes" id="UP001341840">
    <property type="component" value="Unassembled WGS sequence"/>
</dbReference>
<evidence type="ECO:0000313" key="3">
    <source>
        <dbReference type="Proteomes" id="UP001341840"/>
    </source>
</evidence>
<comment type="caution">
    <text evidence="2">The sequence shown here is derived from an EMBL/GenBank/DDBJ whole genome shotgun (WGS) entry which is preliminary data.</text>
</comment>
<gene>
    <name evidence="2" type="ORF">PIB30_102974</name>
</gene>
<organism evidence="2 3">
    <name type="scientific">Stylosanthes scabra</name>
    <dbReference type="NCBI Taxonomy" id="79078"/>
    <lineage>
        <taxon>Eukaryota</taxon>
        <taxon>Viridiplantae</taxon>
        <taxon>Streptophyta</taxon>
        <taxon>Embryophyta</taxon>
        <taxon>Tracheophyta</taxon>
        <taxon>Spermatophyta</taxon>
        <taxon>Magnoliopsida</taxon>
        <taxon>eudicotyledons</taxon>
        <taxon>Gunneridae</taxon>
        <taxon>Pentapetalae</taxon>
        <taxon>rosids</taxon>
        <taxon>fabids</taxon>
        <taxon>Fabales</taxon>
        <taxon>Fabaceae</taxon>
        <taxon>Papilionoideae</taxon>
        <taxon>50 kb inversion clade</taxon>
        <taxon>dalbergioids sensu lato</taxon>
        <taxon>Dalbergieae</taxon>
        <taxon>Pterocarpus clade</taxon>
        <taxon>Stylosanthes</taxon>
    </lineage>
</organism>
<reference evidence="2 3" key="1">
    <citation type="journal article" date="2023" name="Plants (Basel)">
        <title>Bridging the Gap: Combining Genomics and Transcriptomics Approaches to Understand Stylosanthes scabra, an Orphan Legume from the Brazilian Caatinga.</title>
        <authorList>
            <person name="Ferreira-Neto J.R.C."/>
            <person name="da Silva M.D."/>
            <person name="Binneck E."/>
            <person name="de Melo N.F."/>
            <person name="da Silva R.H."/>
            <person name="de Melo A.L.T.M."/>
            <person name="Pandolfi V."/>
            <person name="Bustamante F.O."/>
            <person name="Brasileiro-Vidal A.C."/>
            <person name="Benko-Iseppon A.M."/>
        </authorList>
    </citation>
    <scope>NUCLEOTIDE SEQUENCE [LARGE SCALE GENOMIC DNA]</scope>
    <source>
        <tissue evidence="2">Leaves</tissue>
    </source>
</reference>
<accession>A0ABU6UWS7</accession>
<name>A0ABU6UWS7_9FABA</name>
<feature type="non-terminal residue" evidence="2">
    <location>
        <position position="1"/>
    </location>
</feature>
<keyword evidence="3" id="KW-1185">Reference proteome</keyword>
<sequence>PTKPLLAPCICVTFTHMRTTLLLSHLAPLPNLNHLHKHHSSPTHMRGSTMHPFTLHILNIHPLLGIPATPRRVLHTHTPHTPTYNPATAHHPSPSTPRRPCYA</sequence>